<gene>
    <name evidence="1" type="ORF">IL334_003822</name>
</gene>
<organism evidence="1 2">
    <name type="scientific">Kwoniella shivajii</name>
    <dbReference type="NCBI Taxonomy" id="564305"/>
    <lineage>
        <taxon>Eukaryota</taxon>
        <taxon>Fungi</taxon>
        <taxon>Dikarya</taxon>
        <taxon>Basidiomycota</taxon>
        <taxon>Agaricomycotina</taxon>
        <taxon>Tremellomycetes</taxon>
        <taxon>Tremellales</taxon>
        <taxon>Cryptococcaceae</taxon>
        <taxon>Kwoniella</taxon>
    </lineage>
</organism>
<dbReference type="GeneID" id="87955953"/>
<name>A0ABZ1D0E8_9TREE</name>
<protein>
    <recommendedName>
        <fullName evidence="3">HNH nuclease domain-containing protein</fullName>
    </recommendedName>
</protein>
<evidence type="ECO:0000313" key="2">
    <source>
        <dbReference type="Proteomes" id="UP001329825"/>
    </source>
</evidence>
<dbReference type="Proteomes" id="UP001329825">
    <property type="component" value="Chromosome 5"/>
</dbReference>
<proteinExistence type="predicted"/>
<reference evidence="1 2" key="1">
    <citation type="submission" date="2024-01" db="EMBL/GenBank/DDBJ databases">
        <title>Comparative genomics of Cryptococcus and Kwoniella reveals pathogenesis evolution and contrasting modes of karyotype evolution via chromosome fusion or intercentromeric recombination.</title>
        <authorList>
            <person name="Coelho M.A."/>
            <person name="David-Palma M."/>
            <person name="Shea T."/>
            <person name="Bowers K."/>
            <person name="McGinley-Smith S."/>
            <person name="Mohammad A.W."/>
            <person name="Gnirke A."/>
            <person name="Yurkov A.M."/>
            <person name="Nowrousian M."/>
            <person name="Sun S."/>
            <person name="Cuomo C.A."/>
            <person name="Heitman J."/>
        </authorList>
    </citation>
    <scope>NUCLEOTIDE SEQUENCE [LARGE SCALE GENOMIC DNA]</scope>
    <source>
        <strain evidence="1">CBS 11374</strain>
    </source>
</reference>
<dbReference type="RefSeq" id="XP_062791599.1">
    <property type="nucleotide sequence ID" value="XM_062935548.1"/>
</dbReference>
<accession>A0ABZ1D0E8</accession>
<dbReference type="EMBL" id="CP141885">
    <property type="protein sequence ID" value="WRT66859.1"/>
    <property type="molecule type" value="Genomic_DNA"/>
</dbReference>
<sequence length="354" mass="40040">MPEIASPVNRSYVDSIKGFYGDRAKVLYMDSTESKQDLKCKEDILDGVVRLIGIRDEHPKCTSSSFRGVEPSYIVTEYVISKTTVESHTEAITDESLIQNQLQQDVSTGVTGGVVGAVTADDTVDRLRIFVWDRSIRRFHALGSNLFSRIECDDSKCIGWPNDEMISLTQQPSFIEGNGQSRGWGVNRRFRCNRSDDVEDIIKVSATSSNVNTQDHDISHLLPTDVNLTTYTHFIRPDMIRRYKERGEIEPESRWNFTPVWSPKKKVARTAPSRPDGWGMVDVGLNHASVDDDPGTIDETFGRISGWLSTIEGNVEEEGENRNTSNKPGWHRNLTERIVKWTKRDSQNDIKDGL</sequence>
<evidence type="ECO:0000313" key="1">
    <source>
        <dbReference type="EMBL" id="WRT66859.1"/>
    </source>
</evidence>
<keyword evidence="2" id="KW-1185">Reference proteome</keyword>
<evidence type="ECO:0008006" key="3">
    <source>
        <dbReference type="Google" id="ProtNLM"/>
    </source>
</evidence>